<sequence length="42" mass="4770">MSKELTEMVDEMTLARVISGQLEYPQQNVRSSFSFVVTCSDL</sequence>
<proteinExistence type="predicted"/>
<dbReference type="Proteomes" id="UP000070578">
    <property type="component" value="Unassembled WGS sequence"/>
</dbReference>
<evidence type="ECO:0000313" key="1">
    <source>
        <dbReference type="EMBL" id="KXS30398.1"/>
    </source>
</evidence>
<protein>
    <submittedName>
        <fullName evidence="1">Uncharacterized protein</fullName>
    </submittedName>
</protein>
<comment type="caution">
    <text evidence="1">The sequence shown here is derived from an EMBL/GenBank/DDBJ whole genome shotgun (WGS) entry which is preliminary data.</text>
</comment>
<reference evidence="1 2" key="2">
    <citation type="submission" date="2016-03" db="EMBL/GenBank/DDBJ databases">
        <title>New uncultured bacterium of the family Gallionellaceae from acid mine drainage: description and reconstruction of genome based on metagenomic analysis of microbial community.</title>
        <authorList>
            <person name="Kadnikov V."/>
            <person name="Ivasenko D."/>
            <person name="Beletsky A."/>
            <person name="Mardanov A."/>
            <person name="Danilova E."/>
            <person name="Pimenov N."/>
            <person name="Karnachuk O."/>
            <person name="Ravin N."/>
        </authorList>
    </citation>
    <scope>NUCLEOTIDE SEQUENCE [LARGE SCALE GENOMIC DNA]</scope>
    <source>
        <strain evidence="1">ShG14-8</strain>
    </source>
</reference>
<accession>A0A139BN80</accession>
<gene>
    <name evidence="1" type="ORF">AWT59_3476</name>
</gene>
<dbReference type="AlphaFoldDB" id="A0A139BN80"/>
<dbReference type="EMBL" id="LSLI01000281">
    <property type="protein sequence ID" value="KXS30398.1"/>
    <property type="molecule type" value="Genomic_DNA"/>
</dbReference>
<name>A0A139BN80_9PROT</name>
<evidence type="ECO:0000313" key="2">
    <source>
        <dbReference type="Proteomes" id="UP000070578"/>
    </source>
</evidence>
<organism evidence="1 2">
    <name type="scientific">Candidatus Gallionella acididurans</name>
    <dbReference type="NCBI Taxonomy" id="1796491"/>
    <lineage>
        <taxon>Bacteria</taxon>
        <taxon>Pseudomonadati</taxon>
        <taxon>Pseudomonadota</taxon>
        <taxon>Betaproteobacteria</taxon>
        <taxon>Nitrosomonadales</taxon>
        <taxon>Gallionellaceae</taxon>
        <taxon>Gallionella</taxon>
    </lineage>
</organism>
<feature type="non-terminal residue" evidence="1">
    <location>
        <position position="42"/>
    </location>
</feature>
<reference evidence="1 2" key="1">
    <citation type="submission" date="2016-02" db="EMBL/GenBank/DDBJ databases">
        <authorList>
            <person name="Wen L."/>
            <person name="He K."/>
            <person name="Yang H."/>
        </authorList>
    </citation>
    <scope>NUCLEOTIDE SEQUENCE [LARGE SCALE GENOMIC DNA]</scope>
    <source>
        <strain evidence="1">ShG14-8</strain>
    </source>
</reference>